<accession>A0A4R1XPZ9</accession>
<name>A0A4R1XPZ9_ACICA</name>
<evidence type="ECO:0000313" key="3">
    <source>
        <dbReference type="Proteomes" id="UP000294963"/>
    </source>
</evidence>
<organism evidence="2 3">
    <name type="scientific">Acinetobacter calcoaceticus</name>
    <dbReference type="NCBI Taxonomy" id="471"/>
    <lineage>
        <taxon>Bacteria</taxon>
        <taxon>Pseudomonadati</taxon>
        <taxon>Pseudomonadota</taxon>
        <taxon>Gammaproteobacteria</taxon>
        <taxon>Moraxellales</taxon>
        <taxon>Moraxellaceae</taxon>
        <taxon>Acinetobacter</taxon>
        <taxon>Acinetobacter calcoaceticus/baumannii complex</taxon>
    </lineage>
</organism>
<dbReference type="Proteomes" id="UP000294963">
    <property type="component" value="Unassembled WGS sequence"/>
</dbReference>
<gene>
    <name evidence="2" type="ORF">EC844_11826</name>
</gene>
<keyword evidence="3" id="KW-1185">Reference proteome</keyword>
<evidence type="ECO:0000313" key="2">
    <source>
        <dbReference type="EMBL" id="TCM64350.1"/>
    </source>
</evidence>
<dbReference type="AlphaFoldDB" id="A0A4R1XPZ9"/>
<comment type="caution">
    <text evidence="2">The sequence shown here is derived from an EMBL/GenBank/DDBJ whole genome shotgun (WGS) entry which is preliminary data.</text>
</comment>
<feature type="region of interest" description="Disordered" evidence="1">
    <location>
        <begin position="33"/>
        <end position="58"/>
    </location>
</feature>
<dbReference type="EMBL" id="SLVJ01000018">
    <property type="protein sequence ID" value="TCM64350.1"/>
    <property type="molecule type" value="Genomic_DNA"/>
</dbReference>
<protein>
    <submittedName>
        <fullName evidence="2">Uncharacterized protein</fullName>
    </submittedName>
</protein>
<proteinExistence type="predicted"/>
<evidence type="ECO:0000256" key="1">
    <source>
        <dbReference type="SAM" id="MobiDB-lite"/>
    </source>
</evidence>
<reference evidence="2 3" key="1">
    <citation type="submission" date="2019-03" db="EMBL/GenBank/DDBJ databases">
        <title>Genomic analyses of the natural microbiome of Caenorhabditis elegans.</title>
        <authorList>
            <person name="Samuel B."/>
        </authorList>
    </citation>
    <scope>NUCLEOTIDE SEQUENCE [LARGE SCALE GENOMIC DNA]</scope>
    <source>
        <strain evidence="2 3">JUb89</strain>
    </source>
</reference>
<feature type="compositionally biased region" description="Polar residues" evidence="1">
    <location>
        <begin position="33"/>
        <end position="50"/>
    </location>
</feature>
<sequence length="58" mass="6478">MLMNLLMILMAVMTFVFVIADPYRDEALTKQKISAEQIQPKQSSSVSHSPQPGPEELS</sequence>